<sequence>MDLPPVPASVTALIASGNLPPELAPLFTAEGQLAADTDWAHVAEAGEDHLAASPDEPHRAALALACAYGRLEDADDGVADPERMAKDTSKAITLLELAEATGINEDETAPLWSFAHRMEDLAAELIDENADLDAYITEHGTTPREQLHTKLRDAHDRYAAGDRAAALTLFRQVAETDMWLTFSGGGDITEPIDIAWCRLLDDAAHSEGPDAAREIWREAATAYRGATFPRVDHACPLIDVLLGTGVPDIVAAIADMRLRAAAPDQPSGLLPWPLDEHERHILDLASAEIAASG</sequence>
<dbReference type="KEGG" id="pmad:BAY61_15915"/>
<dbReference type="Proteomes" id="UP000199494">
    <property type="component" value="Unassembled WGS sequence"/>
</dbReference>
<evidence type="ECO:0000313" key="2">
    <source>
        <dbReference type="Proteomes" id="UP000199494"/>
    </source>
</evidence>
<dbReference type="OrthoDB" id="4316782at2"/>
<keyword evidence="2" id="KW-1185">Reference proteome</keyword>
<name>A0A222VR76_9PSEU</name>
<dbReference type="AlphaFoldDB" id="A0A222VR76"/>
<dbReference type="EMBL" id="FMZE01000005">
    <property type="protein sequence ID" value="SDD02365.1"/>
    <property type="molecule type" value="Genomic_DNA"/>
</dbReference>
<protein>
    <submittedName>
        <fullName evidence="1">Uncharacterized protein</fullName>
    </submittedName>
</protein>
<proteinExistence type="predicted"/>
<dbReference type="RefSeq" id="WP_091804599.1">
    <property type="nucleotide sequence ID" value="NZ_CP016353.1"/>
</dbReference>
<gene>
    <name evidence="1" type="ORF">SAMN05421630_105230</name>
</gene>
<accession>A0A222VR76</accession>
<organism evidence="1 2">
    <name type="scientific">Prauserella marina</name>
    <dbReference type="NCBI Taxonomy" id="530584"/>
    <lineage>
        <taxon>Bacteria</taxon>
        <taxon>Bacillati</taxon>
        <taxon>Actinomycetota</taxon>
        <taxon>Actinomycetes</taxon>
        <taxon>Pseudonocardiales</taxon>
        <taxon>Pseudonocardiaceae</taxon>
        <taxon>Prauserella</taxon>
    </lineage>
</organism>
<reference evidence="1 2" key="1">
    <citation type="submission" date="2016-10" db="EMBL/GenBank/DDBJ databases">
        <authorList>
            <person name="de Groot N.N."/>
        </authorList>
    </citation>
    <scope>NUCLEOTIDE SEQUENCE [LARGE SCALE GENOMIC DNA]</scope>
    <source>
        <strain evidence="1 2">CGMCC 4.5506</strain>
    </source>
</reference>
<evidence type="ECO:0000313" key="1">
    <source>
        <dbReference type="EMBL" id="SDD02365.1"/>
    </source>
</evidence>
<dbReference type="STRING" id="530584.SAMN05421630_105230"/>